<comment type="similarity">
    <text evidence="7 10">Belongs to the fluoride channel Fluc/FEX (TC 1.A.43) family.</text>
</comment>
<dbReference type="GO" id="GO:0005886">
    <property type="term" value="C:plasma membrane"/>
    <property type="evidence" value="ECO:0007669"/>
    <property type="project" value="UniProtKB-SubCell"/>
</dbReference>
<keyword evidence="10" id="KW-0813">Transport</keyword>
<comment type="catalytic activity">
    <reaction evidence="8">
        <text>fluoride(in) = fluoride(out)</text>
        <dbReference type="Rhea" id="RHEA:76159"/>
        <dbReference type="ChEBI" id="CHEBI:17051"/>
    </reaction>
    <physiologicalReaction direction="left-to-right" evidence="8">
        <dbReference type="Rhea" id="RHEA:76160"/>
    </physiologicalReaction>
</comment>
<keyword evidence="5 10" id="KW-0472">Membrane</keyword>
<dbReference type="Proteomes" id="UP000199159">
    <property type="component" value="Unassembled WGS sequence"/>
</dbReference>
<evidence type="ECO:0000256" key="8">
    <source>
        <dbReference type="ARBA" id="ARBA00035585"/>
    </source>
</evidence>
<comment type="function">
    <text evidence="9 10">Fluoride-specific ion channel. Important for reducing fluoride concentration in the cell, thus reducing its toxicity.</text>
</comment>
<dbReference type="STRING" id="930152.SAMN05216565_10673"/>
<dbReference type="PANTHER" id="PTHR28259">
    <property type="entry name" value="FLUORIDE EXPORT PROTEIN 1-RELATED"/>
    <property type="match status" value="1"/>
</dbReference>
<reference evidence="12" key="1">
    <citation type="submission" date="2016-10" db="EMBL/GenBank/DDBJ databases">
        <authorList>
            <person name="Varghese N."/>
            <person name="Submissions S."/>
        </authorList>
    </citation>
    <scope>NUCLEOTIDE SEQUENCE [LARGE SCALE GENOMIC DNA]</scope>
    <source>
        <strain evidence="12">IBRC-M10078</strain>
    </source>
</reference>
<keyword evidence="10" id="KW-0479">Metal-binding</keyword>
<organism evidence="11 12">
    <name type="scientific">Litchfieldia salsa</name>
    <dbReference type="NCBI Taxonomy" id="930152"/>
    <lineage>
        <taxon>Bacteria</taxon>
        <taxon>Bacillati</taxon>
        <taxon>Bacillota</taxon>
        <taxon>Bacilli</taxon>
        <taxon>Bacillales</taxon>
        <taxon>Bacillaceae</taxon>
        <taxon>Litchfieldia</taxon>
    </lineage>
</organism>
<dbReference type="EMBL" id="FNJU01000006">
    <property type="protein sequence ID" value="SDP74489.1"/>
    <property type="molecule type" value="Genomic_DNA"/>
</dbReference>
<dbReference type="GO" id="GO:0062054">
    <property type="term" value="F:fluoride channel activity"/>
    <property type="evidence" value="ECO:0007669"/>
    <property type="project" value="UniProtKB-UniRule"/>
</dbReference>
<keyword evidence="2 10" id="KW-1003">Cell membrane</keyword>
<evidence type="ECO:0000256" key="3">
    <source>
        <dbReference type="ARBA" id="ARBA00022692"/>
    </source>
</evidence>
<evidence type="ECO:0000313" key="11">
    <source>
        <dbReference type="EMBL" id="SDP74489.1"/>
    </source>
</evidence>
<evidence type="ECO:0000256" key="7">
    <source>
        <dbReference type="ARBA" id="ARBA00035120"/>
    </source>
</evidence>
<feature type="transmembrane region" description="Helical" evidence="10">
    <location>
        <begin position="6"/>
        <end position="23"/>
    </location>
</feature>
<feature type="transmembrane region" description="Helical" evidence="10">
    <location>
        <begin position="66"/>
        <end position="85"/>
    </location>
</feature>
<keyword evidence="12" id="KW-1185">Reference proteome</keyword>
<evidence type="ECO:0000313" key="12">
    <source>
        <dbReference type="Proteomes" id="UP000199159"/>
    </source>
</evidence>
<keyword evidence="10" id="KW-0406">Ion transport</keyword>
<keyword evidence="4 10" id="KW-1133">Transmembrane helix</keyword>
<feature type="transmembrane region" description="Helical" evidence="10">
    <location>
        <begin position="97"/>
        <end position="118"/>
    </location>
</feature>
<dbReference type="NCBIfam" id="TIGR00494">
    <property type="entry name" value="crcB"/>
    <property type="match status" value="1"/>
</dbReference>
<evidence type="ECO:0000256" key="10">
    <source>
        <dbReference type="HAMAP-Rule" id="MF_00454"/>
    </source>
</evidence>
<dbReference type="AlphaFoldDB" id="A0A1H0V7E7"/>
<comment type="subcellular location">
    <subcellularLocation>
        <location evidence="1 10">Cell membrane</location>
        <topology evidence="1 10">Multi-pass membrane protein</topology>
    </subcellularLocation>
</comment>
<gene>
    <name evidence="10" type="primary">fluC</name>
    <name evidence="10" type="synonym">crcB</name>
    <name evidence="11" type="ORF">SAMN05216565_10673</name>
</gene>
<evidence type="ECO:0000256" key="1">
    <source>
        <dbReference type="ARBA" id="ARBA00004651"/>
    </source>
</evidence>
<keyword evidence="3 10" id="KW-0812">Transmembrane</keyword>
<evidence type="ECO:0000256" key="2">
    <source>
        <dbReference type="ARBA" id="ARBA00022475"/>
    </source>
</evidence>
<accession>A0A1H0V7E7</accession>
<keyword evidence="6 10" id="KW-0407">Ion channel</keyword>
<dbReference type="Pfam" id="PF02537">
    <property type="entry name" value="CRCB"/>
    <property type="match status" value="1"/>
</dbReference>
<dbReference type="InterPro" id="IPR003691">
    <property type="entry name" value="FluC"/>
</dbReference>
<evidence type="ECO:0000256" key="4">
    <source>
        <dbReference type="ARBA" id="ARBA00022989"/>
    </source>
</evidence>
<evidence type="ECO:0000256" key="9">
    <source>
        <dbReference type="ARBA" id="ARBA00049940"/>
    </source>
</evidence>
<evidence type="ECO:0000256" key="5">
    <source>
        <dbReference type="ARBA" id="ARBA00023136"/>
    </source>
</evidence>
<dbReference type="GO" id="GO:0140114">
    <property type="term" value="P:cellular detoxification of fluoride"/>
    <property type="evidence" value="ECO:0007669"/>
    <property type="project" value="UniProtKB-UniRule"/>
</dbReference>
<proteinExistence type="inferred from homology"/>
<feature type="transmembrane region" description="Helical" evidence="10">
    <location>
        <begin position="35"/>
        <end position="54"/>
    </location>
</feature>
<keyword evidence="10" id="KW-0915">Sodium</keyword>
<sequence length="119" mass="13089">MIYVAIGGAIGAVLRYLLGFILMKRFTNPPIPVAMVIVNLIGSFTLGAVLALSFDSKIIPPVHQLLVIGFLGAFTTFSTFSMEAIELFQKKQYRKMLSYISITIFGSIGFFSIGYLLLN</sequence>
<comment type="activity regulation">
    <text evidence="10">Na(+) is not transported, but it plays an essential structural role and its presence is essential for fluoride channel function.</text>
</comment>
<dbReference type="PANTHER" id="PTHR28259:SF1">
    <property type="entry name" value="FLUORIDE EXPORT PROTEIN 1-RELATED"/>
    <property type="match status" value="1"/>
</dbReference>
<feature type="binding site" evidence="10">
    <location>
        <position position="72"/>
    </location>
    <ligand>
        <name>Na(+)</name>
        <dbReference type="ChEBI" id="CHEBI:29101"/>
        <note>structural</note>
    </ligand>
</feature>
<dbReference type="HAMAP" id="MF_00454">
    <property type="entry name" value="FluC"/>
    <property type="match status" value="1"/>
</dbReference>
<dbReference type="GO" id="GO:0046872">
    <property type="term" value="F:metal ion binding"/>
    <property type="evidence" value="ECO:0007669"/>
    <property type="project" value="UniProtKB-KW"/>
</dbReference>
<feature type="binding site" evidence="10">
    <location>
        <position position="75"/>
    </location>
    <ligand>
        <name>Na(+)</name>
        <dbReference type="ChEBI" id="CHEBI:29101"/>
        <note>structural</note>
    </ligand>
</feature>
<protein>
    <recommendedName>
        <fullName evidence="10">Fluoride-specific ion channel FluC</fullName>
    </recommendedName>
</protein>
<name>A0A1H0V7E7_9BACI</name>
<evidence type="ECO:0000256" key="6">
    <source>
        <dbReference type="ARBA" id="ARBA00023303"/>
    </source>
</evidence>